<comment type="cofactor">
    <cofactor evidence="13">
        <name>Mg(2+)</name>
        <dbReference type="ChEBI" id="CHEBI:18420"/>
    </cofactor>
    <text evidence="13">Requires a divalent cation, most likely magnesium in vivo, as an electrophilic catalyst to aid phosphoryl group transfer. It is the chelate of the metal and the nucleotide that is the actual substrate.</text>
</comment>
<dbReference type="GO" id="GO:0005829">
    <property type="term" value="C:cytosol"/>
    <property type="evidence" value="ECO:0007669"/>
    <property type="project" value="TreeGrafter"/>
</dbReference>
<evidence type="ECO:0000313" key="16">
    <source>
        <dbReference type="Proteomes" id="UP000250123"/>
    </source>
</evidence>
<evidence type="ECO:0000256" key="8">
    <source>
        <dbReference type="ARBA" id="ARBA00022777"/>
    </source>
</evidence>
<keyword evidence="8 13" id="KW-0418">Kinase</keyword>
<keyword evidence="6 13" id="KW-0479">Metal-binding</keyword>
<dbReference type="KEGG" id="sbk:SHEWBE_4250"/>
<keyword evidence="7 13" id="KW-0547">Nucleotide-binding</keyword>
<dbReference type="GO" id="GO:0005524">
    <property type="term" value="F:ATP binding"/>
    <property type="evidence" value="ECO:0007669"/>
    <property type="project" value="UniProtKB-UniRule"/>
</dbReference>
<dbReference type="GO" id="GO:0004747">
    <property type="term" value="F:ribokinase activity"/>
    <property type="evidence" value="ECO:0007669"/>
    <property type="project" value="UniProtKB-UniRule"/>
</dbReference>
<comment type="similarity">
    <text evidence="1">Belongs to the carbohydrate kinase pfkB family.</text>
</comment>
<evidence type="ECO:0000313" key="15">
    <source>
        <dbReference type="EMBL" id="SQH78210.1"/>
    </source>
</evidence>
<dbReference type="CDD" id="cd01174">
    <property type="entry name" value="ribokinase"/>
    <property type="match status" value="1"/>
</dbReference>
<evidence type="ECO:0000256" key="9">
    <source>
        <dbReference type="ARBA" id="ARBA00022840"/>
    </source>
</evidence>
<dbReference type="NCBIfam" id="TIGR02152">
    <property type="entry name" value="D_ribokin_bact"/>
    <property type="match status" value="1"/>
</dbReference>
<dbReference type="FunFam" id="3.40.1190.20:FF:000012">
    <property type="entry name" value="Ribokinase"/>
    <property type="match status" value="1"/>
</dbReference>
<feature type="binding site" evidence="13">
    <location>
        <begin position="221"/>
        <end position="226"/>
    </location>
    <ligand>
        <name>ATP</name>
        <dbReference type="ChEBI" id="CHEBI:30616"/>
    </ligand>
</feature>
<dbReference type="OrthoDB" id="9776822at2"/>
<dbReference type="PROSITE" id="PS00584">
    <property type="entry name" value="PFKB_KINASES_2"/>
    <property type="match status" value="1"/>
</dbReference>
<dbReference type="PANTHER" id="PTHR10584">
    <property type="entry name" value="SUGAR KINASE"/>
    <property type="match status" value="1"/>
</dbReference>
<feature type="binding site" evidence="13">
    <location>
        <position position="288"/>
    </location>
    <ligand>
        <name>K(+)</name>
        <dbReference type="ChEBI" id="CHEBI:29103"/>
    </ligand>
</feature>
<organism evidence="15 16">
    <name type="scientific">Shewanella benthica</name>
    <dbReference type="NCBI Taxonomy" id="43661"/>
    <lineage>
        <taxon>Bacteria</taxon>
        <taxon>Pseudomonadati</taxon>
        <taxon>Pseudomonadota</taxon>
        <taxon>Gammaproteobacteria</taxon>
        <taxon>Alteromonadales</taxon>
        <taxon>Shewanellaceae</taxon>
        <taxon>Shewanella</taxon>
    </lineage>
</organism>
<dbReference type="Pfam" id="PF00294">
    <property type="entry name" value="PfkB"/>
    <property type="match status" value="1"/>
</dbReference>
<dbReference type="PRINTS" id="PR00990">
    <property type="entry name" value="RIBOKINASE"/>
</dbReference>
<evidence type="ECO:0000256" key="3">
    <source>
        <dbReference type="ARBA" id="ARBA00016943"/>
    </source>
</evidence>
<feature type="binding site" evidence="13">
    <location>
        <begin position="39"/>
        <end position="43"/>
    </location>
    <ligand>
        <name>substrate</name>
    </ligand>
</feature>
<dbReference type="RefSeq" id="WP_112353826.1">
    <property type="nucleotide sequence ID" value="NZ_LS483452.1"/>
</dbReference>
<comment type="similarity">
    <text evidence="13">Belongs to the carbohydrate kinase PfkB family. Ribokinase subfamily.</text>
</comment>
<reference evidence="16" key="1">
    <citation type="submission" date="2018-06" db="EMBL/GenBank/DDBJ databases">
        <authorList>
            <person name="Cea G.-C."/>
            <person name="William W."/>
        </authorList>
    </citation>
    <scope>NUCLEOTIDE SEQUENCE [LARGE SCALE GENOMIC DNA]</scope>
    <source>
        <strain evidence="16">DB21MT-2</strain>
    </source>
</reference>
<dbReference type="InterPro" id="IPR029056">
    <property type="entry name" value="Ribokinase-like"/>
</dbReference>
<dbReference type="PANTHER" id="PTHR10584:SF166">
    <property type="entry name" value="RIBOKINASE"/>
    <property type="match status" value="1"/>
</dbReference>
<comment type="pathway">
    <text evidence="13">Carbohydrate metabolism; D-ribose degradation; D-ribose 5-phosphate from beta-D-ribopyranose: step 2/2.</text>
</comment>
<evidence type="ECO:0000256" key="12">
    <source>
        <dbReference type="ARBA" id="ARBA00023277"/>
    </source>
</evidence>
<dbReference type="Proteomes" id="UP000250123">
    <property type="component" value="Chromosome SHEWBE"/>
</dbReference>
<evidence type="ECO:0000256" key="7">
    <source>
        <dbReference type="ARBA" id="ARBA00022741"/>
    </source>
</evidence>
<feature type="binding site" evidence="13">
    <location>
        <position position="253"/>
    </location>
    <ligand>
        <name>substrate</name>
    </ligand>
</feature>
<feature type="binding site" evidence="13">
    <location>
        <position position="184"/>
    </location>
    <ligand>
        <name>ATP</name>
        <dbReference type="ChEBI" id="CHEBI:30616"/>
    </ligand>
</feature>
<dbReference type="InterPro" id="IPR011877">
    <property type="entry name" value="Ribokinase"/>
</dbReference>
<keyword evidence="12 13" id="KW-0119">Carbohydrate metabolism</keyword>
<comment type="caution">
    <text evidence="13">Lacks conserved residue(s) required for the propagation of feature annotation.</text>
</comment>
<dbReference type="HAMAP" id="MF_01987">
    <property type="entry name" value="Ribokinase"/>
    <property type="match status" value="1"/>
</dbReference>
<evidence type="ECO:0000256" key="5">
    <source>
        <dbReference type="ARBA" id="ARBA00022679"/>
    </source>
</evidence>
<feature type="binding site" evidence="13">
    <location>
        <position position="247"/>
    </location>
    <ligand>
        <name>K(+)</name>
        <dbReference type="ChEBI" id="CHEBI:29103"/>
    </ligand>
</feature>
<dbReference type="EC" id="2.7.1.15" evidence="2 13"/>
<dbReference type="GO" id="GO:0046872">
    <property type="term" value="F:metal ion binding"/>
    <property type="evidence" value="ECO:0007669"/>
    <property type="project" value="UniProtKB-KW"/>
</dbReference>
<feature type="binding site" evidence="13">
    <location>
        <position position="140"/>
    </location>
    <ligand>
        <name>substrate</name>
    </ligand>
</feature>
<dbReference type="SUPFAM" id="SSF53613">
    <property type="entry name" value="Ribokinase-like"/>
    <property type="match status" value="1"/>
</dbReference>
<dbReference type="UniPathway" id="UPA00916">
    <property type="reaction ID" value="UER00889"/>
</dbReference>
<dbReference type="InterPro" id="IPR002173">
    <property type="entry name" value="Carboh/pur_kinase_PfkB_CS"/>
</dbReference>
<feature type="binding site" evidence="13">
    <location>
        <position position="286"/>
    </location>
    <ligand>
        <name>K(+)</name>
        <dbReference type="ChEBI" id="CHEBI:29103"/>
    </ligand>
</feature>
<proteinExistence type="inferred from homology"/>
<comment type="catalytic activity">
    <reaction evidence="13">
        <text>D-ribose + ATP = D-ribose 5-phosphate + ADP + H(+)</text>
        <dbReference type="Rhea" id="RHEA:13697"/>
        <dbReference type="ChEBI" id="CHEBI:15378"/>
        <dbReference type="ChEBI" id="CHEBI:30616"/>
        <dbReference type="ChEBI" id="CHEBI:47013"/>
        <dbReference type="ChEBI" id="CHEBI:78346"/>
        <dbReference type="ChEBI" id="CHEBI:456216"/>
        <dbReference type="EC" id="2.7.1.15"/>
    </reaction>
</comment>
<feature type="binding site" evidence="13">
    <location>
        <position position="292"/>
    </location>
    <ligand>
        <name>K(+)</name>
        <dbReference type="ChEBI" id="CHEBI:29103"/>
    </ligand>
</feature>
<evidence type="ECO:0000256" key="2">
    <source>
        <dbReference type="ARBA" id="ARBA00012035"/>
    </source>
</evidence>
<feature type="binding site" evidence="13">
    <location>
        <position position="283"/>
    </location>
    <ligand>
        <name>K(+)</name>
        <dbReference type="ChEBI" id="CHEBI:29103"/>
    </ligand>
</feature>
<evidence type="ECO:0000256" key="13">
    <source>
        <dbReference type="HAMAP-Rule" id="MF_01987"/>
    </source>
</evidence>
<evidence type="ECO:0000256" key="10">
    <source>
        <dbReference type="ARBA" id="ARBA00022842"/>
    </source>
</evidence>
<protein>
    <recommendedName>
        <fullName evidence="3 13">Ribokinase</fullName>
        <shortName evidence="13">RK</shortName>
        <ecNumber evidence="2 13">2.7.1.15</ecNumber>
    </recommendedName>
</protein>
<gene>
    <name evidence="13 15" type="primary">rbsK</name>
    <name evidence="15" type="ORF">SHEWBE_4250</name>
</gene>
<dbReference type="NCBIfam" id="NF008353">
    <property type="entry name" value="PRK11142.1"/>
    <property type="match status" value="1"/>
</dbReference>
<comment type="activity regulation">
    <text evidence="13">Activated by a monovalent cation that binds near, but not in, the active site. The most likely occupant of the site in vivo is potassium. Ion binding induces a conformational change that may alter substrate affinity.</text>
</comment>
<comment type="subunit">
    <text evidence="13">Homodimer.</text>
</comment>
<feature type="binding site" evidence="13">
    <location>
        <begin position="252"/>
        <end position="253"/>
    </location>
    <ligand>
        <name>ATP</name>
        <dbReference type="ChEBI" id="CHEBI:30616"/>
    </ligand>
</feature>
<name>A0A330MB21_9GAMM</name>
<feature type="binding site" evidence="13">
    <location>
        <begin position="11"/>
        <end position="13"/>
    </location>
    <ligand>
        <name>substrate</name>
    </ligand>
</feature>
<evidence type="ECO:0000256" key="4">
    <source>
        <dbReference type="ARBA" id="ARBA00022490"/>
    </source>
</evidence>
<dbReference type="AlphaFoldDB" id="A0A330MB21"/>
<comment type="subcellular location">
    <subcellularLocation>
        <location evidence="13">Cytoplasm</location>
    </subcellularLocation>
</comment>
<dbReference type="InterPro" id="IPR011611">
    <property type="entry name" value="PfkB_dom"/>
</dbReference>
<sequence>MAKLSVLGSINVDHLMQVGAAPKGGQTIQAKQYQIVAGGKGANQAVAAAKLGADVAMIACIGIDAIGEQMKQGLVDVGIDTKGITTIPGENTGVAMIYVEDSGENRIGIWPGANACLTETVMLEHKAAIQDSDLLLLQLETPVTTLVAAAKIAKAAGTRVVLNPAPAKALPESLLCHVDIITPNETEAEQLTGVAIRELSDADIAARKLYSQFGIETVLITLGKRGVWLSHKGEGEHIAGFVMQAIDTTAAGDTFNGGFVCGLLAGQSMLDAVRFGQAAAALSVTRMGAQSSIPTLEATLDLLVLG</sequence>
<keyword evidence="11 13" id="KW-0630">Potassium</keyword>
<keyword evidence="10 13" id="KW-0460">Magnesium</keyword>
<accession>A0A330MB21</accession>
<evidence type="ECO:0000256" key="1">
    <source>
        <dbReference type="ARBA" id="ARBA00005380"/>
    </source>
</evidence>
<comment type="function">
    <text evidence="13">Catalyzes the phosphorylation of ribose at O-5 in a reaction requiring ATP and magnesium. The resulting D-ribose-5-phosphate can then be used either for sythesis of nucleotides, histidine, and tryptophan, or as a component of the pentose phosphate pathway.</text>
</comment>
<dbReference type="Gene3D" id="3.40.1190.20">
    <property type="match status" value="1"/>
</dbReference>
<feature type="binding site" evidence="13">
    <location>
        <position position="249"/>
    </location>
    <ligand>
        <name>K(+)</name>
        <dbReference type="ChEBI" id="CHEBI:29103"/>
    </ligand>
</feature>
<evidence type="ECO:0000259" key="14">
    <source>
        <dbReference type="Pfam" id="PF00294"/>
    </source>
</evidence>
<dbReference type="EMBL" id="LS483452">
    <property type="protein sequence ID" value="SQH78210.1"/>
    <property type="molecule type" value="Genomic_DNA"/>
</dbReference>
<evidence type="ECO:0000256" key="11">
    <source>
        <dbReference type="ARBA" id="ARBA00022958"/>
    </source>
</evidence>
<keyword evidence="9 13" id="KW-0067">ATP-binding</keyword>
<feature type="domain" description="Carbohydrate kinase PfkB" evidence="14">
    <location>
        <begin position="1"/>
        <end position="295"/>
    </location>
</feature>
<feature type="active site" description="Proton acceptor" evidence="13">
    <location>
        <position position="253"/>
    </location>
</feature>
<dbReference type="GO" id="GO:0019303">
    <property type="term" value="P:D-ribose catabolic process"/>
    <property type="evidence" value="ECO:0007669"/>
    <property type="project" value="UniProtKB-UniRule"/>
</dbReference>
<keyword evidence="4 13" id="KW-0963">Cytoplasm</keyword>
<keyword evidence="5 13" id="KW-0808">Transferase</keyword>
<evidence type="ECO:0000256" key="6">
    <source>
        <dbReference type="ARBA" id="ARBA00022723"/>
    </source>
</evidence>
<dbReference type="InterPro" id="IPR002139">
    <property type="entry name" value="Ribo/fructo_kinase"/>
</dbReference>